<protein>
    <submittedName>
        <fullName evidence="1">Uncharacterized protein</fullName>
    </submittedName>
</protein>
<keyword evidence="2" id="KW-1185">Reference proteome</keyword>
<evidence type="ECO:0000313" key="1">
    <source>
        <dbReference type="EMBL" id="KAL0122375.1"/>
    </source>
</evidence>
<dbReference type="AlphaFoldDB" id="A0AAW2G458"/>
<accession>A0AAW2G458</accession>
<reference evidence="1 2" key="1">
    <citation type="submission" date="2023-03" db="EMBL/GenBank/DDBJ databases">
        <title>High recombination rates correlate with genetic variation in Cardiocondyla obscurior ants.</title>
        <authorList>
            <person name="Errbii M."/>
        </authorList>
    </citation>
    <scope>NUCLEOTIDE SEQUENCE [LARGE SCALE GENOMIC DNA]</scope>
    <source>
        <strain evidence="1">Alpha-2009</strain>
        <tissue evidence="1">Whole body</tissue>
    </source>
</reference>
<evidence type="ECO:0000313" key="2">
    <source>
        <dbReference type="Proteomes" id="UP001430953"/>
    </source>
</evidence>
<sequence>MSDFASFDFHHITTSGANGGRLFGRLWRRQQKVKITDGNQSPLTKQRFIFRNPYVYFKFFIKNSNLYEGRFINDRRQVQENRWENDVCVNNMVEDIDCRQSALHSITHSKGERLTTYALISTLRHVSFTSFVDQFEHTYFTGSPALVTNRKYNTCMELLSF</sequence>
<comment type="caution">
    <text evidence="1">The sequence shown here is derived from an EMBL/GenBank/DDBJ whole genome shotgun (WGS) entry which is preliminary data.</text>
</comment>
<organism evidence="1 2">
    <name type="scientific">Cardiocondyla obscurior</name>
    <dbReference type="NCBI Taxonomy" id="286306"/>
    <lineage>
        <taxon>Eukaryota</taxon>
        <taxon>Metazoa</taxon>
        <taxon>Ecdysozoa</taxon>
        <taxon>Arthropoda</taxon>
        <taxon>Hexapoda</taxon>
        <taxon>Insecta</taxon>
        <taxon>Pterygota</taxon>
        <taxon>Neoptera</taxon>
        <taxon>Endopterygota</taxon>
        <taxon>Hymenoptera</taxon>
        <taxon>Apocrita</taxon>
        <taxon>Aculeata</taxon>
        <taxon>Formicoidea</taxon>
        <taxon>Formicidae</taxon>
        <taxon>Myrmicinae</taxon>
        <taxon>Cardiocondyla</taxon>
    </lineage>
</organism>
<name>A0AAW2G458_9HYME</name>
<dbReference type="EMBL" id="JADYXP020000006">
    <property type="protein sequence ID" value="KAL0122375.1"/>
    <property type="molecule type" value="Genomic_DNA"/>
</dbReference>
<dbReference type="Proteomes" id="UP001430953">
    <property type="component" value="Unassembled WGS sequence"/>
</dbReference>
<gene>
    <name evidence="1" type="ORF">PUN28_007239</name>
</gene>
<proteinExistence type="predicted"/>